<name>A0ABS7REF4_9HYPH</name>
<protein>
    <submittedName>
        <fullName evidence="1">Uncharacterized protein</fullName>
    </submittedName>
</protein>
<proteinExistence type="predicted"/>
<dbReference type="Proteomes" id="UP000777661">
    <property type="component" value="Unassembled WGS sequence"/>
</dbReference>
<dbReference type="EMBL" id="JAHSQO010000007">
    <property type="protein sequence ID" value="MBY8918802.1"/>
    <property type="molecule type" value="Genomic_DNA"/>
</dbReference>
<evidence type="ECO:0000313" key="2">
    <source>
        <dbReference type="Proteomes" id="UP000777661"/>
    </source>
</evidence>
<keyword evidence="2" id="KW-1185">Reference proteome</keyword>
<dbReference type="RefSeq" id="WP_223004325.1">
    <property type="nucleotide sequence ID" value="NZ_CP139720.1"/>
</dbReference>
<evidence type="ECO:0000313" key="1">
    <source>
        <dbReference type="EMBL" id="MBY8918802.1"/>
    </source>
</evidence>
<sequence>MTDMSTDLLNAAKALVEAVNVDLNGIPGMPWSGNGGLISTDTVKRSDQLRLAIHRYEKARDQ</sequence>
<reference evidence="1 2" key="1">
    <citation type="submission" date="2021-06" db="EMBL/GenBank/DDBJ databases">
        <title>Nitratireductor porphyridii sp. nov., isolated from a small marine red alga, Porphyridium purpureum in South Korea.</title>
        <authorList>
            <person name="Kim K.H."/>
            <person name="Kristyanto S."/>
            <person name="Jeon C.O."/>
        </authorList>
    </citation>
    <scope>NUCLEOTIDE SEQUENCE [LARGE SCALE GENOMIC DNA]</scope>
    <source>
        <strain evidence="1 2">R6</strain>
    </source>
</reference>
<organism evidence="1 2">
    <name type="scientific">Nitratireductor rhodophyticola</name>
    <dbReference type="NCBI Taxonomy" id="2854036"/>
    <lineage>
        <taxon>Bacteria</taxon>
        <taxon>Pseudomonadati</taxon>
        <taxon>Pseudomonadota</taxon>
        <taxon>Alphaproteobacteria</taxon>
        <taxon>Hyphomicrobiales</taxon>
        <taxon>Phyllobacteriaceae</taxon>
        <taxon>Nitratireductor</taxon>
    </lineage>
</organism>
<comment type="caution">
    <text evidence="1">The sequence shown here is derived from an EMBL/GenBank/DDBJ whole genome shotgun (WGS) entry which is preliminary data.</text>
</comment>
<gene>
    <name evidence="1" type="ORF">KVG22_19525</name>
</gene>
<accession>A0ABS7REF4</accession>